<feature type="compositionally biased region" description="Low complexity" evidence="2">
    <location>
        <begin position="33"/>
        <end position="44"/>
    </location>
</feature>
<feature type="compositionally biased region" description="Basic residues" evidence="2">
    <location>
        <begin position="534"/>
        <end position="544"/>
    </location>
</feature>
<evidence type="ECO:0000313" key="4">
    <source>
        <dbReference type="EMBL" id="KAJ4386058.1"/>
    </source>
</evidence>
<keyword evidence="5" id="KW-1185">Reference proteome</keyword>
<feature type="domain" description="GRIP" evidence="3">
    <location>
        <begin position="1098"/>
        <end position="1139"/>
    </location>
</feature>
<feature type="compositionally biased region" description="Basic and acidic residues" evidence="2">
    <location>
        <begin position="378"/>
        <end position="395"/>
    </location>
</feature>
<evidence type="ECO:0000256" key="2">
    <source>
        <dbReference type="SAM" id="MobiDB-lite"/>
    </source>
</evidence>
<dbReference type="SUPFAM" id="SSF57997">
    <property type="entry name" value="Tropomyosin"/>
    <property type="match status" value="1"/>
</dbReference>
<feature type="compositionally biased region" description="Basic and acidic residues" evidence="2">
    <location>
        <begin position="490"/>
        <end position="502"/>
    </location>
</feature>
<feature type="compositionally biased region" description="Low complexity" evidence="2">
    <location>
        <begin position="1082"/>
        <end position="1093"/>
    </location>
</feature>
<evidence type="ECO:0000313" key="5">
    <source>
        <dbReference type="Proteomes" id="UP001140453"/>
    </source>
</evidence>
<feature type="region of interest" description="Disordered" evidence="2">
    <location>
        <begin position="922"/>
        <end position="965"/>
    </location>
</feature>
<feature type="compositionally biased region" description="Basic and acidic residues" evidence="2">
    <location>
        <begin position="922"/>
        <end position="953"/>
    </location>
</feature>
<feature type="region of interest" description="Disordered" evidence="2">
    <location>
        <begin position="310"/>
        <end position="330"/>
    </location>
</feature>
<dbReference type="Pfam" id="PF01465">
    <property type="entry name" value="GRIP"/>
    <property type="match status" value="1"/>
</dbReference>
<dbReference type="EMBL" id="JAPEVB010000006">
    <property type="protein sequence ID" value="KAJ4386058.1"/>
    <property type="molecule type" value="Genomic_DNA"/>
</dbReference>
<gene>
    <name evidence="4" type="primary">IMH1</name>
    <name evidence="4" type="ORF">N0V93_008950</name>
</gene>
<evidence type="ECO:0000256" key="1">
    <source>
        <dbReference type="SAM" id="Coils"/>
    </source>
</evidence>
<feature type="compositionally biased region" description="Polar residues" evidence="2">
    <location>
        <begin position="1069"/>
        <end position="1080"/>
    </location>
</feature>
<feature type="region of interest" description="Disordered" evidence="2">
    <location>
        <begin position="1"/>
        <end position="161"/>
    </location>
</feature>
<dbReference type="OrthoDB" id="1926336at2759"/>
<protein>
    <submittedName>
        <fullName evidence="4">Golgin imh1</fullName>
    </submittedName>
</protein>
<name>A0A9W8YL22_9PEZI</name>
<feature type="region of interest" description="Disordered" evidence="2">
    <location>
        <begin position="486"/>
        <end position="608"/>
    </location>
</feature>
<dbReference type="Proteomes" id="UP001140453">
    <property type="component" value="Unassembled WGS sequence"/>
</dbReference>
<feature type="region of interest" description="Disordered" evidence="2">
    <location>
        <begin position="1069"/>
        <end position="1101"/>
    </location>
</feature>
<dbReference type="AlphaFoldDB" id="A0A9W8YL22"/>
<feature type="compositionally biased region" description="Pro residues" evidence="2">
    <location>
        <begin position="145"/>
        <end position="157"/>
    </location>
</feature>
<sequence length="1139" mass="126703">MFQRIKGAIDRTIAEEQARARDHSPGATAPRASSSVSRSNSGTSTVKKARPKKPGQDGAKDADAGAADTDPAVFEAAFVIDDEEPSRSATPMPPNSHEQKNAENGDGKTEVTGEGEKSGTGTGNTGKDPDKNGEDEGRKSEGDKPIPPPKATTPDLPPDVRAKLRKLDKLEKTYPELLRSYRIAHGRATSIEPFERALRENTPLTTIKDPDALTEYLNQLNLKGDMVMDELKRVSSEKEDFKKKYDAADQEIAELKEKIVALEAAKSITETVDTEKTDTGVGTVKEEAGAQTSPQASAVKSPIQSVVGIFSPKQKPVKDEDVSKQDGEDFFSYDNEIPQLQADVDSKNQEIQKLQSEVEDLRNELATAKENSASLAENLEKVSKELSESRDDSAVKESLQTQVSARDIEIKTLTDRLGKSEEQLKELEAQLEKEKAATTAVIKDKEERLAETCALYSELETGLKKVTEAKAALDTRIVDLTTEIKTLRQSKTENEHKIDELNKQLQVAPPTPSTTAPSESLEIPATTTQASASSKKKNKKKKGKGGAGAAAAPVETHAAGDTSPQPPASPAVGPTISELQAEIVTLKQDVTSKDGQIEKLSKQRKTEEDLREEIETLRENLLDIGQDHVTAKDKIKSLEAERKQLQERIAELEKALEASSSSVESNGKLQAEYASLKQEFDDLKTRSTTLQSDLGAAEQLAQTRYKDITELREVLQKAQPELKSLRQEAALLKSTKDELNAKAAELRAMEKREKEFKTEVSRAQRLAADRETEIKTLREKLQSETNNRLRLEDSQRVSGRDLRRAENEKIELSAAAEKAGRELQKLQDEMTKLRPRVKELEEEAAKLRKENEIHREDADLKTSQYTNAQNLLGSMRDQTHELSVQLKESQAQAEGLEEEIAETRKLLGERTREAETMRRLLSEADERATSKSRALQDRLEEAEKERDKFEHEMLSSSRRTNRQLEELKQRVRDLERESKTLSEDKEALEGKEREWRRRREELEAVESRNDAEVAEMRATVGNLRSTLDASEQQVREAEKAKNDLRRSLDDYRIRYDKLAKELKSVQARFNTSSGIGSPTPTGRASMESSRSGSVSGGAGGGTPDTAYLKTIMLQFLEQKDNKLRAQLVPVLGKLLRFDK</sequence>
<feature type="compositionally biased region" description="Basic and acidic residues" evidence="2">
    <location>
        <begin position="590"/>
        <end position="608"/>
    </location>
</feature>
<accession>A0A9W8YL22</accession>
<dbReference type="InterPro" id="IPR000237">
    <property type="entry name" value="GRIP_dom"/>
</dbReference>
<feature type="compositionally biased region" description="Basic and acidic residues" evidence="2">
    <location>
        <begin position="54"/>
        <end position="63"/>
    </location>
</feature>
<proteinExistence type="predicted"/>
<dbReference type="PANTHER" id="PTHR23159">
    <property type="entry name" value="CENTROSOMAL PROTEIN 2"/>
    <property type="match status" value="1"/>
</dbReference>
<dbReference type="PANTHER" id="PTHR23159:SF31">
    <property type="entry name" value="CENTROSOME-ASSOCIATED PROTEIN CEP250 ISOFORM X1"/>
    <property type="match status" value="1"/>
</dbReference>
<feature type="coiled-coil region" evidence="1">
    <location>
        <begin position="231"/>
        <end position="272"/>
    </location>
</feature>
<feature type="compositionally biased region" description="Basic and acidic residues" evidence="2">
    <location>
        <begin position="127"/>
        <end position="144"/>
    </location>
</feature>
<keyword evidence="1" id="KW-0175">Coiled coil</keyword>
<feature type="compositionally biased region" description="Basic and acidic residues" evidence="2">
    <location>
        <begin position="7"/>
        <end position="24"/>
    </location>
</feature>
<feature type="compositionally biased region" description="Basic and acidic residues" evidence="2">
    <location>
        <begin position="97"/>
        <end position="117"/>
    </location>
</feature>
<evidence type="ECO:0000259" key="3">
    <source>
        <dbReference type="PROSITE" id="PS50913"/>
    </source>
</evidence>
<reference evidence="4" key="1">
    <citation type="submission" date="2022-10" db="EMBL/GenBank/DDBJ databases">
        <title>Tapping the CABI collections for fungal endophytes: first genome assemblies for Collariella, Neodidymelliopsis, Ascochyta clinopodiicola, Didymella pomorum, Didymosphaeria variabile, Neocosmospora piperis and Neocucurbitaria cava.</title>
        <authorList>
            <person name="Hill R."/>
        </authorList>
    </citation>
    <scope>NUCLEOTIDE SEQUENCE</scope>
    <source>
        <strain evidence="4">IMI 355082</strain>
    </source>
</reference>
<organism evidence="4 5">
    <name type="scientific">Gnomoniopsis smithogilvyi</name>
    <dbReference type="NCBI Taxonomy" id="1191159"/>
    <lineage>
        <taxon>Eukaryota</taxon>
        <taxon>Fungi</taxon>
        <taxon>Dikarya</taxon>
        <taxon>Ascomycota</taxon>
        <taxon>Pezizomycotina</taxon>
        <taxon>Sordariomycetes</taxon>
        <taxon>Sordariomycetidae</taxon>
        <taxon>Diaporthales</taxon>
        <taxon>Gnomoniaceae</taxon>
        <taxon>Gnomoniopsis</taxon>
    </lineage>
</organism>
<dbReference type="PROSITE" id="PS50913">
    <property type="entry name" value="GRIP"/>
    <property type="match status" value="1"/>
</dbReference>
<feature type="compositionally biased region" description="Basic and acidic residues" evidence="2">
    <location>
        <begin position="316"/>
        <end position="327"/>
    </location>
</feature>
<comment type="caution">
    <text evidence="4">The sequence shown here is derived from an EMBL/GenBank/DDBJ whole genome shotgun (WGS) entry which is preliminary data.</text>
</comment>
<feature type="region of interest" description="Disordered" evidence="2">
    <location>
        <begin position="369"/>
        <end position="399"/>
    </location>
</feature>